<keyword evidence="2" id="KW-1185">Reference proteome</keyword>
<reference evidence="1 2" key="1">
    <citation type="journal article" date="2015" name="Genome Announc.">
        <title>Complete Genome of Geobacter pickeringii G13T, a Metal-Reducing Isolate from Sedimentary Kaolin Deposits.</title>
        <authorList>
            <person name="Badalamenti J.P."/>
            <person name="Bond D.R."/>
        </authorList>
    </citation>
    <scope>NUCLEOTIDE SEQUENCE [LARGE SCALE GENOMIC DNA]</scope>
    <source>
        <strain evidence="1 2">G13</strain>
    </source>
</reference>
<proteinExistence type="predicted"/>
<gene>
    <name evidence="1" type="ORF">GPICK_04630</name>
</gene>
<dbReference type="STRING" id="345632.GPICK_04630"/>
<dbReference type="OrthoDB" id="5397422at2"/>
<evidence type="ECO:0000313" key="1">
    <source>
        <dbReference type="EMBL" id="AJE02748.1"/>
    </source>
</evidence>
<dbReference type="AlphaFoldDB" id="A0A0B5B816"/>
<accession>A0A0B5B816</accession>
<dbReference type="KEGG" id="gpi:GPICK_04630"/>
<dbReference type="EMBL" id="CP009788">
    <property type="protein sequence ID" value="AJE02748.1"/>
    <property type="molecule type" value="Genomic_DNA"/>
</dbReference>
<dbReference type="HOGENOM" id="CLU_2769997_0_0_7"/>
<evidence type="ECO:0000313" key="2">
    <source>
        <dbReference type="Proteomes" id="UP000057609"/>
    </source>
</evidence>
<protein>
    <submittedName>
        <fullName evidence="1">Uncharacterized protein</fullName>
    </submittedName>
</protein>
<sequence length="69" mass="8199">MLLEQLVEQAAQPPKYDWEAYYRWLFSTLAGREVSSFDFWQCPHCLTINFFLPAQRYGKCRGCDLIHLP</sequence>
<name>A0A0B5B816_9BACT</name>
<dbReference type="RefSeq" id="WP_039740883.1">
    <property type="nucleotide sequence ID" value="NZ_CP009788.1"/>
</dbReference>
<dbReference type="Proteomes" id="UP000057609">
    <property type="component" value="Chromosome"/>
</dbReference>
<organism evidence="1 2">
    <name type="scientific">Geobacter pickeringii</name>
    <dbReference type="NCBI Taxonomy" id="345632"/>
    <lineage>
        <taxon>Bacteria</taxon>
        <taxon>Pseudomonadati</taxon>
        <taxon>Thermodesulfobacteriota</taxon>
        <taxon>Desulfuromonadia</taxon>
        <taxon>Geobacterales</taxon>
        <taxon>Geobacteraceae</taxon>
        <taxon>Geobacter</taxon>
    </lineage>
</organism>